<evidence type="ECO:0000256" key="1">
    <source>
        <dbReference type="ARBA" id="ARBA00022801"/>
    </source>
</evidence>
<dbReference type="OrthoDB" id="9758038at2"/>
<keyword evidence="1" id="KW-0378">Hydrolase</keyword>
<gene>
    <name evidence="3" type="ORF">NCTC11636_00807</name>
</gene>
<dbReference type="KEGG" id="ahw:NCTC11636_00807"/>
<dbReference type="InterPro" id="IPR043519">
    <property type="entry name" value="NT_sf"/>
</dbReference>
<keyword evidence="4" id="KW-1185">Reference proteome</keyword>
<dbReference type="AlphaFoldDB" id="A0A3S4RVS6"/>
<evidence type="ECO:0000313" key="3">
    <source>
        <dbReference type="EMBL" id="VEG26976.1"/>
    </source>
</evidence>
<dbReference type="RefSeq" id="WP_126381966.1">
    <property type="nucleotide sequence ID" value="NZ_LR134350.1"/>
</dbReference>
<proteinExistence type="predicted"/>
<dbReference type="EMBL" id="LR134350">
    <property type="protein sequence ID" value="VEG26976.1"/>
    <property type="molecule type" value="Genomic_DNA"/>
</dbReference>
<accession>A0A3S4RVS6</accession>
<evidence type="ECO:0000256" key="2">
    <source>
        <dbReference type="SAM" id="MobiDB-lite"/>
    </source>
</evidence>
<dbReference type="PANTHER" id="PTHR47320:SF1">
    <property type="entry name" value="BIFUNCTIONAL URIDYLYLTRANSFERASE_URIDYLYL-REMOVING ENZYME"/>
    <property type="match status" value="1"/>
</dbReference>
<dbReference type="PANTHER" id="PTHR47320">
    <property type="entry name" value="BIFUNCTIONAL URIDYLYLTRANSFERASE/URIDYLYL-REMOVING ENZYME"/>
    <property type="match status" value="1"/>
</dbReference>
<organism evidence="3 4">
    <name type="scientific">Actinomyces howellii</name>
    <dbReference type="NCBI Taxonomy" id="52771"/>
    <lineage>
        <taxon>Bacteria</taxon>
        <taxon>Bacillati</taxon>
        <taxon>Actinomycetota</taxon>
        <taxon>Actinomycetes</taxon>
        <taxon>Actinomycetales</taxon>
        <taxon>Actinomycetaceae</taxon>
        <taxon>Actinomyces</taxon>
    </lineage>
</organism>
<reference evidence="3 4" key="1">
    <citation type="submission" date="2018-12" db="EMBL/GenBank/DDBJ databases">
        <authorList>
            <consortium name="Pathogen Informatics"/>
        </authorList>
    </citation>
    <scope>NUCLEOTIDE SEQUENCE [LARGE SCALE GENOMIC DNA]</scope>
    <source>
        <strain evidence="3 4">NCTC11636</strain>
    </source>
</reference>
<keyword evidence="3" id="KW-0808">Transferase</keyword>
<dbReference type="Proteomes" id="UP000266895">
    <property type="component" value="Chromosome"/>
</dbReference>
<dbReference type="Gene3D" id="3.30.460.10">
    <property type="entry name" value="Beta Polymerase, domain 2"/>
    <property type="match status" value="1"/>
</dbReference>
<dbReference type="InterPro" id="IPR010043">
    <property type="entry name" value="UTase/UR"/>
</dbReference>
<dbReference type="GO" id="GO:0008773">
    <property type="term" value="F:[protein-PII] uridylyltransferase activity"/>
    <property type="evidence" value="ECO:0007669"/>
    <property type="project" value="InterPro"/>
</dbReference>
<protein>
    <submittedName>
        <fullName evidence="3">PII uridylyl-transferase</fullName>
    </submittedName>
</protein>
<evidence type="ECO:0000313" key="4">
    <source>
        <dbReference type="Proteomes" id="UP000266895"/>
    </source>
</evidence>
<dbReference type="GO" id="GO:0016787">
    <property type="term" value="F:hydrolase activity"/>
    <property type="evidence" value="ECO:0007669"/>
    <property type="project" value="UniProtKB-KW"/>
</dbReference>
<feature type="region of interest" description="Disordered" evidence="2">
    <location>
        <begin position="1"/>
        <end position="31"/>
    </location>
</feature>
<dbReference type="SUPFAM" id="SSF81301">
    <property type="entry name" value="Nucleotidyltransferase"/>
    <property type="match status" value="1"/>
</dbReference>
<sequence>MSRRPPAPLTPRQAAQARPRPGPWTPQAGRGWRRRLSSDLESSLSALWARALAQVGLVDDGAAGHAVVPGLALAAVGSLARREAGPASDLDLVLLHDRAGPGARATGGDVATVASLAENLWYPLWDAGVSLDHSVRTVEEVREVAGRDLPAAVGMLDLRHLAGDPGLTGRCATVLLADWRRATRTRLPELATRPPGAPDALAAAQEALGQGPAALRRLARLWLLTEADARATGPRAWSAVRAQVIARATAGLARGLGADQGTGERRGPR</sequence>
<name>A0A3S4RVS6_9ACTO</name>